<sequence length="540" mass="57895">MLTNSHCVFITNVPGVGWSSRLSTLRSLSIYGHASLKIVNIPGALALTLTVPAIFIPSLGFYSKAQYHNLRASMDSGVVTSSGSQATYQNLPPAKRRPPPPPPPGGQDSSPDGPPPALPPRRYREPAETTPVMTNNISSNKLGESQGFEPSPESPASSSNPSQPTSSPRESSSTATADKHNRIHVIPLSRQQHQQDGGGDQSEIPKRDFKSLRSQWENNSPREDRYAAELRKQAHKFSHSQQPQQQQQQQQQPNPMPMAFKHSRTPINFSTTYKREPALPQEATSPASCSSPSLSESTTISSTSSSTHAQLQQQHPGLPSVSAAPNAGQHFSSIASSTPSSLSPPSSSSSSSATLRASTTTNPTEPSSSGDDHSKQTVSSPPPPQLPERTFGVKHQQQQHQQYHHQQHDAGRFRSSSDASPTPSSASSGGGSAQPASGRYNSASAATISPNSRNHGAPDQETLSDQRHSQKIASNNQSFSPSTAPHPHHSSVEGTQWRPLRTPEVPPPPQQLQGQQLSDDSMSAEFPPPPPEAMQDNPEE</sequence>
<feature type="compositionally biased region" description="Low complexity" evidence="1">
    <location>
        <begin position="332"/>
        <end position="369"/>
    </location>
</feature>
<dbReference type="AlphaFoldDB" id="A0AAV3Y153"/>
<gene>
    <name evidence="2" type="ORF">PoB_000314000</name>
</gene>
<feature type="compositionally biased region" description="Polar residues" evidence="1">
    <location>
        <begin position="439"/>
        <end position="454"/>
    </location>
</feature>
<evidence type="ECO:0000313" key="3">
    <source>
        <dbReference type="Proteomes" id="UP000735302"/>
    </source>
</evidence>
<feature type="compositionally biased region" description="Low complexity" evidence="1">
    <location>
        <begin position="150"/>
        <end position="176"/>
    </location>
</feature>
<feature type="compositionally biased region" description="Basic and acidic residues" evidence="1">
    <location>
        <begin position="220"/>
        <end position="232"/>
    </location>
</feature>
<feature type="compositionally biased region" description="Polar residues" evidence="1">
    <location>
        <begin position="78"/>
        <end position="90"/>
    </location>
</feature>
<comment type="caution">
    <text evidence="2">The sequence shown here is derived from an EMBL/GenBank/DDBJ whole genome shotgun (WGS) entry which is preliminary data.</text>
</comment>
<dbReference type="Proteomes" id="UP000735302">
    <property type="component" value="Unassembled WGS sequence"/>
</dbReference>
<feature type="compositionally biased region" description="Low complexity" evidence="1">
    <location>
        <begin position="241"/>
        <end position="253"/>
    </location>
</feature>
<organism evidence="2 3">
    <name type="scientific">Plakobranchus ocellatus</name>
    <dbReference type="NCBI Taxonomy" id="259542"/>
    <lineage>
        <taxon>Eukaryota</taxon>
        <taxon>Metazoa</taxon>
        <taxon>Spiralia</taxon>
        <taxon>Lophotrochozoa</taxon>
        <taxon>Mollusca</taxon>
        <taxon>Gastropoda</taxon>
        <taxon>Heterobranchia</taxon>
        <taxon>Euthyneura</taxon>
        <taxon>Panpulmonata</taxon>
        <taxon>Sacoglossa</taxon>
        <taxon>Placobranchoidea</taxon>
        <taxon>Plakobranchidae</taxon>
        <taxon>Plakobranchus</taxon>
    </lineage>
</organism>
<feature type="compositionally biased region" description="Low complexity" evidence="1">
    <location>
        <begin position="416"/>
        <end position="438"/>
    </location>
</feature>
<name>A0AAV3Y153_9GAST</name>
<reference evidence="2 3" key="1">
    <citation type="journal article" date="2021" name="Elife">
        <title>Chloroplast acquisition without the gene transfer in kleptoplastic sea slugs, Plakobranchus ocellatus.</title>
        <authorList>
            <person name="Maeda T."/>
            <person name="Takahashi S."/>
            <person name="Yoshida T."/>
            <person name="Shimamura S."/>
            <person name="Takaki Y."/>
            <person name="Nagai Y."/>
            <person name="Toyoda A."/>
            <person name="Suzuki Y."/>
            <person name="Arimoto A."/>
            <person name="Ishii H."/>
            <person name="Satoh N."/>
            <person name="Nishiyama T."/>
            <person name="Hasebe M."/>
            <person name="Maruyama T."/>
            <person name="Minagawa J."/>
            <person name="Obokata J."/>
            <person name="Shigenobu S."/>
        </authorList>
    </citation>
    <scope>NUCLEOTIDE SEQUENCE [LARGE SCALE GENOMIC DNA]</scope>
</reference>
<evidence type="ECO:0000313" key="2">
    <source>
        <dbReference type="EMBL" id="GFN76634.1"/>
    </source>
</evidence>
<evidence type="ECO:0000256" key="1">
    <source>
        <dbReference type="SAM" id="MobiDB-lite"/>
    </source>
</evidence>
<feature type="compositionally biased region" description="Polar residues" evidence="1">
    <location>
        <begin position="131"/>
        <end position="143"/>
    </location>
</feature>
<accession>A0AAV3Y153</accession>
<proteinExistence type="predicted"/>
<dbReference type="EMBL" id="BLXT01000403">
    <property type="protein sequence ID" value="GFN76634.1"/>
    <property type="molecule type" value="Genomic_DNA"/>
</dbReference>
<feature type="region of interest" description="Disordered" evidence="1">
    <location>
        <begin position="77"/>
        <end position="540"/>
    </location>
</feature>
<protein>
    <submittedName>
        <fullName evidence="2">Uncharacterized protein</fullName>
    </submittedName>
</protein>
<feature type="compositionally biased region" description="Low complexity" evidence="1">
    <location>
        <begin position="284"/>
        <end position="307"/>
    </location>
</feature>
<keyword evidence="3" id="KW-1185">Reference proteome</keyword>